<organism evidence="1 2">
    <name type="scientific">Smittium culicis</name>
    <dbReference type="NCBI Taxonomy" id="133412"/>
    <lineage>
        <taxon>Eukaryota</taxon>
        <taxon>Fungi</taxon>
        <taxon>Fungi incertae sedis</taxon>
        <taxon>Zoopagomycota</taxon>
        <taxon>Kickxellomycotina</taxon>
        <taxon>Harpellomycetes</taxon>
        <taxon>Harpellales</taxon>
        <taxon>Legeriomycetaceae</taxon>
        <taxon>Smittium</taxon>
    </lineage>
</organism>
<gene>
    <name evidence="1" type="ORF">AYI69_g3500</name>
</gene>
<dbReference type="AlphaFoldDB" id="A0A1R1YJI5"/>
<evidence type="ECO:0000313" key="2">
    <source>
        <dbReference type="Proteomes" id="UP000187429"/>
    </source>
</evidence>
<proteinExistence type="predicted"/>
<accession>A0A1R1YJI5</accession>
<sequence>MVSEFACMSVGGISVGILDNLAKESAEYILSETKIEYIVTSLEKAKMILGMGSRVVSLIKYFVLIEEPTTEFLNFVCEYGGDDLLGSRDSTLNGGGGDGGGSSSSSSSKKRLVLAKSGRRVHDLLHVWDDGDAERRGLDVPQLFISVQVNWGDNGEQGDETSCRKRPVHADAADAAHIWAIHGVHVYVYGVQAGISRQKRELDDARGADVQADDIYRRSYYFQQDPGQSLQRC</sequence>
<dbReference type="EMBL" id="LSSM01001193">
    <property type="protein sequence ID" value="OMJ27079.1"/>
    <property type="molecule type" value="Genomic_DNA"/>
</dbReference>
<protein>
    <submittedName>
        <fullName evidence="1">Uncharacterized protein</fullName>
    </submittedName>
</protein>
<keyword evidence="2" id="KW-1185">Reference proteome</keyword>
<evidence type="ECO:0000313" key="1">
    <source>
        <dbReference type="EMBL" id="OMJ27079.1"/>
    </source>
</evidence>
<dbReference type="Proteomes" id="UP000187429">
    <property type="component" value="Unassembled WGS sequence"/>
</dbReference>
<reference evidence="2" key="1">
    <citation type="submission" date="2017-01" db="EMBL/GenBank/DDBJ databases">
        <authorList>
            <person name="Wang Y."/>
            <person name="White M."/>
            <person name="Kvist S."/>
            <person name="Moncalvo J.-M."/>
        </authorList>
    </citation>
    <scope>NUCLEOTIDE SEQUENCE [LARGE SCALE GENOMIC DNA]</scope>
    <source>
        <strain evidence="2">ID-206-W2</strain>
    </source>
</reference>
<name>A0A1R1YJI5_9FUNG</name>
<comment type="caution">
    <text evidence="1">The sequence shown here is derived from an EMBL/GenBank/DDBJ whole genome shotgun (WGS) entry which is preliminary data.</text>
</comment>